<comment type="caution">
    <text evidence="2">The sequence shown here is derived from an EMBL/GenBank/DDBJ whole genome shotgun (WGS) entry which is preliminary data.</text>
</comment>
<proteinExistence type="predicted"/>
<evidence type="ECO:0000256" key="1">
    <source>
        <dbReference type="SAM" id="Phobius"/>
    </source>
</evidence>
<keyword evidence="3" id="KW-1185">Reference proteome</keyword>
<name>A0ABU1RTS0_9GAMM</name>
<organism evidence="2 3">
    <name type="scientific">Pseudoxanthomonas sacheonensis</name>
    <dbReference type="NCBI Taxonomy" id="443615"/>
    <lineage>
        <taxon>Bacteria</taxon>
        <taxon>Pseudomonadati</taxon>
        <taxon>Pseudomonadota</taxon>
        <taxon>Gammaproteobacteria</taxon>
        <taxon>Lysobacterales</taxon>
        <taxon>Lysobacteraceae</taxon>
        <taxon>Pseudoxanthomonas</taxon>
    </lineage>
</organism>
<protein>
    <recommendedName>
        <fullName evidence="4">DUF2214 domain-containing protein</fullName>
    </recommendedName>
</protein>
<feature type="transmembrane region" description="Helical" evidence="1">
    <location>
        <begin position="77"/>
        <end position="97"/>
    </location>
</feature>
<keyword evidence="1" id="KW-1133">Transmembrane helix</keyword>
<dbReference type="EMBL" id="JAVDTT010000002">
    <property type="protein sequence ID" value="MDR6841519.1"/>
    <property type="molecule type" value="Genomic_DNA"/>
</dbReference>
<gene>
    <name evidence="2" type="ORF">J2W94_001804</name>
</gene>
<evidence type="ECO:0000313" key="2">
    <source>
        <dbReference type="EMBL" id="MDR6841519.1"/>
    </source>
</evidence>
<feature type="transmembrane region" description="Helical" evidence="1">
    <location>
        <begin position="34"/>
        <end position="56"/>
    </location>
</feature>
<dbReference type="RefSeq" id="WP_310092374.1">
    <property type="nucleotide sequence ID" value="NZ_JAVDTT010000002.1"/>
</dbReference>
<evidence type="ECO:0008006" key="4">
    <source>
        <dbReference type="Google" id="ProtNLM"/>
    </source>
</evidence>
<accession>A0ABU1RTS0</accession>
<reference evidence="2 3" key="1">
    <citation type="submission" date="2023-07" db="EMBL/GenBank/DDBJ databases">
        <title>Sorghum-associated microbial communities from plants grown in Nebraska, USA.</title>
        <authorList>
            <person name="Schachtman D."/>
        </authorList>
    </citation>
    <scope>NUCLEOTIDE SEQUENCE [LARGE SCALE GENOMIC DNA]</scope>
    <source>
        <strain evidence="2 3">BE107</strain>
    </source>
</reference>
<evidence type="ECO:0000313" key="3">
    <source>
        <dbReference type="Proteomes" id="UP001254759"/>
    </source>
</evidence>
<keyword evidence="1" id="KW-0812">Transmembrane</keyword>
<dbReference type="Proteomes" id="UP001254759">
    <property type="component" value="Unassembled WGS sequence"/>
</dbReference>
<keyword evidence="1" id="KW-0472">Membrane</keyword>
<feature type="transmembrane region" description="Helical" evidence="1">
    <location>
        <begin position="147"/>
        <end position="168"/>
    </location>
</feature>
<sequence>MNTAAAIAAIAVIGPTVVDWIGNWPGARWLQQSGTAYLLVNAAHILGLGLLLGAILPLDLRLVLGRTQPALSELVPLAIRTAAAGLVLALLTGAWLFSVNPGDYLDNTAFRWKLLLLSLALGNVAVQHRHWRSVELPEMPRALPVRVRVLAGTSALLWIATLVAGRWIGFV</sequence>
<feature type="transmembrane region" description="Helical" evidence="1">
    <location>
        <begin position="109"/>
        <end position="126"/>
    </location>
</feature>